<evidence type="ECO:0000256" key="8">
    <source>
        <dbReference type="ARBA" id="ARBA00043975"/>
    </source>
</evidence>
<dbReference type="GO" id="GO:0006260">
    <property type="term" value="P:DNA replication"/>
    <property type="evidence" value="ECO:0007669"/>
    <property type="project" value="UniProtKB-KW"/>
</dbReference>
<gene>
    <name evidence="12" type="primary">chtf18</name>
</gene>
<dbReference type="GO" id="GO:0005634">
    <property type="term" value="C:nucleus"/>
    <property type="evidence" value="ECO:0007669"/>
    <property type="project" value="UniProtKB-SubCell"/>
</dbReference>
<keyword evidence="2" id="KW-0235">DNA replication</keyword>
<dbReference type="Gene3D" id="3.40.50.300">
    <property type="entry name" value="P-loop containing nucleotide triphosphate hydrolases"/>
    <property type="match status" value="1"/>
</dbReference>
<evidence type="ECO:0000256" key="5">
    <source>
        <dbReference type="ARBA" id="ARBA00023125"/>
    </source>
</evidence>
<evidence type="ECO:0000256" key="10">
    <source>
        <dbReference type="SAM" id="MobiDB-lite"/>
    </source>
</evidence>
<dbReference type="InterPro" id="IPR003959">
    <property type="entry name" value="ATPase_AAA_core"/>
</dbReference>
<keyword evidence="3" id="KW-0547">Nucleotide-binding</keyword>
<name>A0A672MRW2_SINGR</name>
<dbReference type="InterPro" id="IPR047854">
    <property type="entry name" value="RFC_lid"/>
</dbReference>
<feature type="domain" description="AAA+ ATPase" evidence="11">
    <location>
        <begin position="221"/>
        <end position="362"/>
    </location>
</feature>
<dbReference type="Ensembl" id="ENSSGRT00000042693.1">
    <property type="protein sequence ID" value="ENSSGRP00000039819.1"/>
    <property type="gene ID" value="ENSSGRG00000021467.1"/>
</dbReference>
<keyword evidence="5" id="KW-0238">DNA-binding</keyword>
<dbReference type="InterPro" id="IPR053016">
    <property type="entry name" value="CTF18-RFC_complex"/>
</dbReference>
<evidence type="ECO:0000313" key="12">
    <source>
        <dbReference type="Ensembl" id="ENSSGRP00000039819.1"/>
    </source>
</evidence>
<organism evidence="12 13">
    <name type="scientific">Sinocyclocheilus grahami</name>
    <name type="common">Dianchi golden-line fish</name>
    <name type="synonym">Barbus grahami</name>
    <dbReference type="NCBI Taxonomy" id="75366"/>
    <lineage>
        <taxon>Eukaryota</taxon>
        <taxon>Metazoa</taxon>
        <taxon>Chordata</taxon>
        <taxon>Craniata</taxon>
        <taxon>Vertebrata</taxon>
        <taxon>Euteleostomi</taxon>
        <taxon>Actinopterygii</taxon>
        <taxon>Neopterygii</taxon>
        <taxon>Teleostei</taxon>
        <taxon>Ostariophysi</taxon>
        <taxon>Cypriniformes</taxon>
        <taxon>Cyprinidae</taxon>
        <taxon>Cyprininae</taxon>
        <taxon>Sinocyclocheilus</taxon>
    </lineage>
</organism>
<dbReference type="GO" id="GO:0016887">
    <property type="term" value="F:ATP hydrolysis activity"/>
    <property type="evidence" value="ECO:0007669"/>
    <property type="project" value="InterPro"/>
</dbReference>
<protein>
    <recommendedName>
        <fullName evidence="9">Chromosome transmission fidelity protein 18 homolog</fullName>
    </recommendedName>
</protein>
<dbReference type="FunFam" id="3.40.50.300:FF:001083">
    <property type="entry name" value="Chromosome transmission fidelity factor 18"/>
    <property type="match status" value="1"/>
</dbReference>
<evidence type="ECO:0000313" key="13">
    <source>
        <dbReference type="Proteomes" id="UP000472262"/>
    </source>
</evidence>
<dbReference type="InterPro" id="IPR003593">
    <property type="entry name" value="AAA+_ATPase"/>
</dbReference>
<dbReference type="FunFam" id="1.10.8.60:FF:000074">
    <property type="entry name" value="Chromosome transmission fidelity protein 18"/>
    <property type="match status" value="1"/>
</dbReference>
<keyword evidence="7" id="KW-0131">Cell cycle</keyword>
<dbReference type="CDD" id="cd00009">
    <property type="entry name" value="AAA"/>
    <property type="match status" value="1"/>
</dbReference>
<evidence type="ECO:0000256" key="6">
    <source>
        <dbReference type="ARBA" id="ARBA00023242"/>
    </source>
</evidence>
<dbReference type="InterPro" id="IPR027417">
    <property type="entry name" value="P-loop_NTPase"/>
</dbReference>
<sequence>MQCLISLWFLTAPKPKKRRQDVVKKLQFGVENCDDITPPSSPEVYDRPQVTTARHAQKRPPAIGDYITVTDSMGNRVYLNKKEDKEKRHRQVLEESQRLTELMNSGISPELLAEEQKDSGVDGDSGEDEGLSSRLWVDQFSPQHYTDLLSDDFTNRCLLKWLKLWDTVVFGRERKPRSTPADVRSNFTNAQNQNQSQRFKTKSQMTEEILEAELDQYKRPKFKVALLSGPPGLGKTTLAHIIAKHAGYNVVEINASDDRSAELFQKRIDTATQMKSVLGANEKPNCLIIDEIDGAPAAAINILLATLNRKDSREGEESGGNALKKRKKKQSVLLRPIICICNDLYVPALRPLRQQAFLLTFPQTLPSRLAQRLAEITRRHGMKADTGTLMALCEKTDNDIRACINTLQFLHSRGQKHLDQRSVNSISVGLKDQNKGLFSVWQEIFQLPRLKRKRIGGDSFGGFDEAGPKDGTQRLQHILHLVSSNGEHEKLTQGLYDNFLSMKLKDPGMLGVCAGLDWMCFSDLLNECVLHGQNYSLMRYFPFLPAAFHHLYAANSVPRINYPHSNYEAFTKTQHTKNALLAMLNDIPPAVQSRISISCLCLDILSLLLDLISPKLRPVNPQLYSTREKQQLYDLIDTMINYNLTYRQDRTPEGQYTYTETVKKDQEGKKTEVKKQTNRNHQQRLENIVKQTVVESRVKHLY</sequence>
<keyword evidence="13" id="KW-1185">Reference proteome</keyword>
<dbReference type="CDD" id="cd18140">
    <property type="entry name" value="HLD_clamp_RFC"/>
    <property type="match status" value="1"/>
</dbReference>
<dbReference type="GO" id="GO:0005524">
    <property type="term" value="F:ATP binding"/>
    <property type="evidence" value="ECO:0007669"/>
    <property type="project" value="UniProtKB-KW"/>
</dbReference>
<comment type="similarity">
    <text evidence="8">Belongs to the activator 1 small subunits family. CTF18 subfamily.</text>
</comment>
<evidence type="ECO:0000256" key="3">
    <source>
        <dbReference type="ARBA" id="ARBA00022741"/>
    </source>
</evidence>
<keyword evidence="6" id="KW-0539">Nucleus</keyword>
<dbReference type="GO" id="GO:0003677">
    <property type="term" value="F:DNA binding"/>
    <property type="evidence" value="ECO:0007669"/>
    <property type="project" value="UniProtKB-KW"/>
</dbReference>
<dbReference type="PANTHER" id="PTHR46765:SF1">
    <property type="entry name" value="P-LOOP CONTAINING NUCLEOSIDE TRIPHOSPHATE HYDROLASES SUPERFAMILY PROTEIN"/>
    <property type="match status" value="1"/>
</dbReference>
<dbReference type="SUPFAM" id="SSF52540">
    <property type="entry name" value="P-loop containing nucleoside triphosphate hydrolases"/>
    <property type="match status" value="1"/>
</dbReference>
<dbReference type="SMART" id="SM00382">
    <property type="entry name" value="AAA"/>
    <property type="match status" value="1"/>
</dbReference>
<dbReference type="GO" id="GO:0005737">
    <property type="term" value="C:cytoplasm"/>
    <property type="evidence" value="ECO:0007669"/>
    <property type="project" value="UniProtKB-ARBA"/>
</dbReference>
<dbReference type="PANTHER" id="PTHR46765">
    <property type="entry name" value="P-LOOP CONTAINING NUCLEOSIDE TRIPHOSPHATE HYDROLASES SUPERFAMILY PROTEIN"/>
    <property type="match status" value="1"/>
</dbReference>
<dbReference type="Gene3D" id="1.10.8.60">
    <property type="match status" value="1"/>
</dbReference>
<reference evidence="12" key="1">
    <citation type="submission" date="2025-08" db="UniProtKB">
        <authorList>
            <consortium name="Ensembl"/>
        </authorList>
    </citation>
    <scope>IDENTIFICATION</scope>
</reference>
<dbReference type="Proteomes" id="UP000472262">
    <property type="component" value="Unassembled WGS sequence"/>
</dbReference>
<evidence type="ECO:0000256" key="7">
    <source>
        <dbReference type="ARBA" id="ARBA00023306"/>
    </source>
</evidence>
<reference evidence="12" key="2">
    <citation type="submission" date="2025-09" db="UniProtKB">
        <authorList>
            <consortium name="Ensembl"/>
        </authorList>
    </citation>
    <scope>IDENTIFICATION</scope>
</reference>
<evidence type="ECO:0000256" key="4">
    <source>
        <dbReference type="ARBA" id="ARBA00022840"/>
    </source>
</evidence>
<accession>A0A672MRW2</accession>
<feature type="region of interest" description="Disordered" evidence="10">
    <location>
        <begin position="37"/>
        <end position="58"/>
    </location>
</feature>
<keyword evidence="4" id="KW-0067">ATP-binding</keyword>
<comment type="subcellular location">
    <subcellularLocation>
        <location evidence="1">Nucleus</location>
    </subcellularLocation>
</comment>
<dbReference type="Pfam" id="PF00004">
    <property type="entry name" value="AAA"/>
    <property type="match status" value="1"/>
</dbReference>
<evidence type="ECO:0000259" key="11">
    <source>
        <dbReference type="SMART" id="SM00382"/>
    </source>
</evidence>
<evidence type="ECO:0000256" key="2">
    <source>
        <dbReference type="ARBA" id="ARBA00022705"/>
    </source>
</evidence>
<dbReference type="AlphaFoldDB" id="A0A672MRW2"/>
<proteinExistence type="inferred from homology"/>
<evidence type="ECO:0000256" key="9">
    <source>
        <dbReference type="ARBA" id="ARBA00069525"/>
    </source>
</evidence>
<evidence type="ECO:0000256" key="1">
    <source>
        <dbReference type="ARBA" id="ARBA00004123"/>
    </source>
</evidence>